<feature type="non-terminal residue" evidence="1">
    <location>
        <position position="126"/>
    </location>
</feature>
<comment type="caution">
    <text evidence="1">The sequence shown here is derived from an EMBL/GenBank/DDBJ whole genome shotgun (WGS) entry which is preliminary data.</text>
</comment>
<keyword evidence="2" id="KW-1185">Reference proteome</keyword>
<dbReference type="EMBL" id="JABFAD010000001">
    <property type="protein sequence ID" value="MBA0790455.1"/>
    <property type="molecule type" value="Genomic_DNA"/>
</dbReference>
<organism evidence="1 2">
    <name type="scientific">Gossypium harknessii</name>
    <dbReference type="NCBI Taxonomy" id="34285"/>
    <lineage>
        <taxon>Eukaryota</taxon>
        <taxon>Viridiplantae</taxon>
        <taxon>Streptophyta</taxon>
        <taxon>Embryophyta</taxon>
        <taxon>Tracheophyta</taxon>
        <taxon>Spermatophyta</taxon>
        <taxon>Magnoliopsida</taxon>
        <taxon>eudicotyledons</taxon>
        <taxon>Gunneridae</taxon>
        <taxon>Pentapetalae</taxon>
        <taxon>rosids</taxon>
        <taxon>malvids</taxon>
        <taxon>Malvales</taxon>
        <taxon>Malvaceae</taxon>
        <taxon>Malvoideae</taxon>
        <taxon>Gossypium</taxon>
    </lineage>
</organism>
<reference evidence="1 2" key="1">
    <citation type="journal article" date="2019" name="Genome Biol. Evol.">
        <title>Insights into the evolution of the New World diploid cottons (Gossypium, subgenus Houzingenia) based on genome sequencing.</title>
        <authorList>
            <person name="Grover C.E."/>
            <person name="Arick M.A. 2nd"/>
            <person name="Thrash A."/>
            <person name="Conover J.L."/>
            <person name="Sanders W.S."/>
            <person name="Peterson D.G."/>
            <person name="Frelichowski J.E."/>
            <person name="Scheffler J.A."/>
            <person name="Scheffler B.E."/>
            <person name="Wendel J.F."/>
        </authorList>
    </citation>
    <scope>NUCLEOTIDE SEQUENCE [LARGE SCALE GENOMIC DNA]</scope>
    <source>
        <strain evidence="1">0</strain>
        <tissue evidence="1">Leaf</tissue>
    </source>
</reference>
<gene>
    <name evidence="1" type="ORF">Gohar_015105</name>
</gene>
<dbReference type="Proteomes" id="UP000593560">
    <property type="component" value="Unassembled WGS sequence"/>
</dbReference>
<protein>
    <submittedName>
        <fullName evidence="1">Uncharacterized protein</fullName>
    </submittedName>
</protein>
<dbReference type="AlphaFoldDB" id="A0A7J9G0W0"/>
<dbReference type="OrthoDB" id="153872at2759"/>
<evidence type="ECO:0000313" key="1">
    <source>
        <dbReference type="EMBL" id="MBA0790455.1"/>
    </source>
</evidence>
<name>A0A7J9G0W0_9ROSI</name>
<sequence>MFGYPTIPRASPEVFSDSLTAPDVLTSSPLIFPTLCPVTAELFESVTEAFHSGSSSGSYNSPSSLTSCCTTTTQRRSLMQRSVSSHSLKIQKNGFHNCHLATSLNESIDSDSVPVRRVFSTGDLDQ</sequence>
<proteinExistence type="predicted"/>
<accession>A0A7J9G0W0</accession>
<evidence type="ECO:0000313" key="2">
    <source>
        <dbReference type="Proteomes" id="UP000593560"/>
    </source>
</evidence>